<dbReference type="NCBIfam" id="TIGR00691">
    <property type="entry name" value="spoT_relA"/>
    <property type="match status" value="1"/>
</dbReference>
<dbReference type="Gene3D" id="3.30.70.260">
    <property type="match status" value="1"/>
</dbReference>
<dbReference type="SUPFAM" id="SSF81271">
    <property type="entry name" value="TGS-like"/>
    <property type="match status" value="1"/>
</dbReference>
<dbReference type="InterPro" id="IPR002912">
    <property type="entry name" value="ACT_dom"/>
</dbReference>
<accession>A0A410G939</accession>
<evidence type="ECO:0000259" key="8">
    <source>
        <dbReference type="PROSITE" id="PS51880"/>
    </source>
</evidence>
<evidence type="ECO:0000256" key="2">
    <source>
        <dbReference type="ARBA" id="ARBA00029754"/>
    </source>
</evidence>
<reference evidence="9 10" key="1">
    <citation type="submission" date="2017-08" db="EMBL/GenBank/DDBJ databases">
        <authorList>
            <person name="Park S.-J."/>
            <person name="Kim H."/>
        </authorList>
    </citation>
    <scope>NUCLEOTIDE SEQUENCE [LARGE SCALE GENOMIC DNA]</scope>
    <source>
        <strain evidence="10">ye3</strain>
    </source>
</reference>
<dbReference type="CDD" id="cd04876">
    <property type="entry name" value="ACT_RelA-SpoT"/>
    <property type="match status" value="1"/>
</dbReference>
<dbReference type="Pfam" id="PF04607">
    <property type="entry name" value="RelA_SpoT"/>
    <property type="match status" value="1"/>
</dbReference>
<feature type="domain" description="ACT" evidence="7">
    <location>
        <begin position="690"/>
        <end position="760"/>
    </location>
</feature>
<dbReference type="SMART" id="SM00954">
    <property type="entry name" value="RelA_SpoT"/>
    <property type="match status" value="1"/>
</dbReference>
<dbReference type="GO" id="GO:0015949">
    <property type="term" value="P:nucleobase-containing small molecule interconversion"/>
    <property type="evidence" value="ECO:0007669"/>
    <property type="project" value="UniProtKB-ARBA"/>
</dbReference>
<dbReference type="InterPro" id="IPR004811">
    <property type="entry name" value="RelA/Spo_fam"/>
</dbReference>
<dbReference type="OrthoDB" id="9805041at2"/>
<name>A0A410G939_9BURK</name>
<evidence type="ECO:0000256" key="1">
    <source>
        <dbReference type="ARBA" id="ARBA00019852"/>
    </source>
</evidence>
<dbReference type="PROSITE" id="PS51671">
    <property type="entry name" value="ACT"/>
    <property type="match status" value="1"/>
</dbReference>
<dbReference type="SUPFAM" id="SSF81301">
    <property type="entry name" value="Nucleotidyltransferase"/>
    <property type="match status" value="1"/>
</dbReference>
<evidence type="ECO:0000256" key="4">
    <source>
        <dbReference type="ARBA" id="ARBA00033308"/>
    </source>
</evidence>
<dbReference type="SUPFAM" id="SSF55021">
    <property type="entry name" value="ACT-like"/>
    <property type="match status" value="1"/>
</dbReference>
<dbReference type="GO" id="GO:0015969">
    <property type="term" value="P:guanosine tetraphosphate metabolic process"/>
    <property type="evidence" value="ECO:0007669"/>
    <property type="project" value="InterPro"/>
</dbReference>
<dbReference type="GO" id="GO:0042594">
    <property type="term" value="P:response to starvation"/>
    <property type="evidence" value="ECO:0007669"/>
    <property type="project" value="TreeGrafter"/>
</dbReference>
<comment type="function">
    <text evidence="5">In eubacteria ppGpp (guanosine 3'-diphosphate 5'-diphosphate) is a mediator of the stringent response that coordinates a variety of cellular activities in response to changes in nutritional abundance.</text>
</comment>
<proteinExistence type="inferred from homology"/>
<keyword evidence="10" id="KW-1185">Reference proteome</keyword>
<dbReference type="CDD" id="cd01668">
    <property type="entry name" value="TGS_RSH"/>
    <property type="match status" value="1"/>
</dbReference>
<dbReference type="GO" id="GO:0005886">
    <property type="term" value="C:plasma membrane"/>
    <property type="evidence" value="ECO:0007669"/>
    <property type="project" value="TreeGrafter"/>
</dbReference>
<dbReference type="PANTHER" id="PTHR21262">
    <property type="entry name" value="GUANOSINE-3',5'-BIS DIPHOSPHATE 3'-PYROPHOSPHOHYDROLASE"/>
    <property type="match status" value="1"/>
</dbReference>
<dbReference type="FunFam" id="3.30.460.10:FF:000001">
    <property type="entry name" value="GTP pyrophosphokinase RelA"/>
    <property type="match status" value="1"/>
</dbReference>
<dbReference type="InterPro" id="IPR007685">
    <property type="entry name" value="RelA_SpoT"/>
</dbReference>
<dbReference type="EMBL" id="CP022987">
    <property type="protein sequence ID" value="QAA92796.1"/>
    <property type="molecule type" value="Genomic_DNA"/>
</dbReference>
<dbReference type="Pfam" id="PF13328">
    <property type="entry name" value="HD_4"/>
    <property type="match status" value="1"/>
</dbReference>
<dbReference type="Proteomes" id="UP000283474">
    <property type="component" value="Chromosome"/>
</dbReference>
<evidence type="ECO:0000313" key="9">
    <source>
        <dbReference type="EMBL" id="QAA92796.1"/>
    </source>
</evidence>
<evidence type="ECO:0000259" key="7">
    <source>
        <dbReference type="PROSITE" id="PS51671"/>
    </source>
</evidence>
<dbReference type="Gene3D" id="3.30.460.10">
    <property type="entry name" value="Beta Polymerase, domain 2"/>
    <property type="match status" value="1"/>
</dbReference>
<dbReference type="GO" id="GO:0008728">
    <property type="term" value="F:GTP diphosphokinase activity"/>
    <property type="evidence" value="ECO:0007669"/>
    <property type="project" value="TreeGrafter"/>
</dbReference>
<dbReference type="Gene3D" id="1.10.3210.10">
    <property type="entry name" value="Hypothetical protein af1432"/>
    <property type="match status" value="1"/>
</dbReference>
<feature type="domain" description="TGS" evidence="8">
    <location>
        <begin position="427"/>
        <end position="488"/>
    </location>
</feature>
<organism evidence="9 10">
    <name type="scientific">Pollutimonas thiosulfatoxidans</name>
    <dbReference type="NCBI Taxonomy" id="2028345"/>
    <lineage>
        <taxon>Bacteria</taxon>
        <taxon>Pseudomonadati</taxon>
        <taxon>Pseudomonadota</taxon>
        <taxon>Betaproteobacteria</taxon>
        <taxon>Burkholderiales</taxon>
        <taxon>Alcaligenaceae</taxon>
        <taxon>Pollutimonas</taxon>
    </lineage>
</organism>
<dbReference type="InterPro" id="IPR012676">
    <property type="entry name" value="TGS-like"/>
</dbReference>
<dbReference type="InterPro" id="IPR043519">
    <property type="entry name" value="NT_sf"/>
</dbReference>
<evidence type="ECO:0000313" key="10">
    <source>
        <dbReference type="Proteomes" id="UP000283474"/>
    </source>
</evidence>
<protein>
    <recommendedName>
        <fullName evidence="1">GTP pyrophosphokinase</fullName>
    </recommendedName>
    <alternativeName>
        <fullName evidence="3">(p)ppGpp synthase</fullName>
    </alternativeName>
    <alternativeName>
        <fullName evidence="2">ATP:GTP 3'-pyrophosphotransferase</fullName>
    </alternativeName>
    <alternativeName>
        <fullName evidence="4">ppGpp synthase I</fullName>
    </alternativeName>
</protein>
<comment type="similarity">
    <text evidence="5">Belongs to the relA/spoT family.</text>
</comment>
<dbReference type="SUPFAM" id="SSF109604">
    <property type="entry name" value="HD-domain/PDEase-like"/>
    <property type="match status" value="1"/>
</dbReference>
<sequence>MPTKDSPQSDTAQFDAAWFARAGKDLDATGQDILRRAAVWVQPALSGLVASTGEPLDAHCAAVACTLAELGTDAETRASALLAVLPTDASAPGAAQTERLRKEFGQDVLTLVQGTRALLRLGKLAGQATETTTGGTDQKEMQRKMLLAMAADLRIVVMRLASRLQSLRWYAGSKISCPPDFARETMQLYTPLANRLGIWQLKWEMEDLAFRFLHPDTYKAIARQLEEKRVEREAFIRSTVDTLQTALADAGISAEVTGRPKHIYSIWNKMRIKDIDFSELYDLRALRVIVKDERACYAVLALAHSLWTPLPEEFDDYISRPKPNGYRSLHTVVTDEQGRTFELQVRTDEMHQFAEYGMAAHWRYKEAGARGGQVAAASGYDQKIAWMRQLLAWERDGTSGASGKAEPAPAGIPESGPAVGPRDTASERIYVMTPQARVIELPAGATPVDFAYYLHTDLGHRCRGARVDGQMVPLLTRLTTGQTVEIIAAKSGGPSRDWLNPQLGYLASPRSRAKVRAWFNAIELQQRISQGQALVEKELQRLGKTAVNLEWLAQQLNFAKAEDLYVAVAKEEFSLRQIDYVLAGAKPKATEPEQVGAEIEGRVYASGVSNVGRTGKSGVLVVGVDALLTQLARCCRPAPPDVISGFVTRGRGVSIHRSDCPSYAALARRHPERLIPVDWGDTGEALYPVDISIHAQQSPTLLRDLSEIFAKQRLNVVSINTHSRRSLAHLVVTIEVKSGDQIARALAALNELAGVSASRH</sequence>
<dbReference type="InterPro" id="IPR045865">
    <property type="entry name" value="ACT-like_dom_sf"/>
</dbReference>
<gene>
    <name evidence="9" type="ORF">CKA81_02260</name>
</gene>
<dbReference type="InterPro" id="IPR004095">
    <property type="entry name" value="TGS"/>
</dbReference>
<dbReference type="PROSITE" id="PS51880">
    <property type="entry name" value="TGS"/>
    <property type="match status" value="1"/>
</dbReference>
<dbReference type="GO" id="GO:0016301">
    <property type="term" value="F:kinase activity"/>
    <property type="evidence" value="ECO:0007669"/>
    <property type="project" value="UniProtKB-KW"/>
</dbReference>
<evidence type="ECO:0000256" key="3">
    <source>
        <dbReference type="ARBA" id="ARBA00032407"/>
    </source>
</evidence>
<feature type="region of interest" description="Disordered" evidence="6">
    <location>
        <begin position="397"/>
        <end position="421"/>
    </location>
</feature>
<dbReference type="AlphaFoldDB" id="A0A410G939"/>
<dbReference type="PANTHER" id="PTHR21262:SF31">
    <property type="entry name" value="GTP PYROPHOSPHOKINASE"/>
    <property type="match status" value="1"/>
</dbReference>
<dbReference type="InterPro" id="IPR012675">
    <property type="entry name" value="Beta-grasp_dom_sf"/>
</dbReference>
<evidence type="ECO:0000256" key="5">
    <source>
        <dbReference type="RuleBase" id="RU003847"/>
    </source>
</evidence>
<dbReference type="CDD" id="cd05399">
    <property type="entry name" value="NT_Rel-Spo_like"/>
    <property type="match status" value="1"/>
</dbReference>
<dbReference type="Pfam" id="PF13291">
    <property type="entry name" value="ACT_4"/>
    <property type="match status" value="1"/>
</dbReference>
<evidence type="ECO:0000256" key="6">
    <source>
        <dbReference type="SAM" id="MobiDB-lite"/>
    </source>
</evidence>
<keyword evidence="9" id="KW-0808">Transferase</keyword>
<dbReference type="FunFam" id="3.10.20.30:FF:000002">
    <property type="entry name" value="GTP pyrophosphokinase (RelA/SpoT)"/>
    <property type="match status" value="1"/>
</dbReference>
<dbReference type="InterPro" id="IPR033655">
    <property type="entry name" value="TGS_RelA/SpoT"/>
</dbReference>
<dbReference type="Gene3D" id="3.10.20.30">
    <property type="match status" value="1"/>
</dbReference>
<dbReference type="RefSeq" id="WP_128353848.1">
    <property type="nucleotide sequence ID" value="NZ_CP022987.1"/>
</dbReference>
<dbReference type="Pfam" id="PF02824">
    <property type="entry name" value="TGS"/>
    <property type="match status" value="1"/>
</dbReference>
<keyword evidence="9" id="KW-0418">Kinase</keyword>
<dbReference type="KEGG" id="pus:CKA81_02260"/>
<dbReference type="GO" id="GO:0008893">
    <property type="term" value="F:guanosine-3',5'-bis(diphosphate) 3'-diphosphatase activity"/>
    <property type="evidence" value="ECO:0007669"/>
    <property type="project" value="TreeGrafter"/>
</dbReference>